<dbReference type="RefSeq" id="WP_179824692.1">
    <property type="nucleotide sequence ID" value="NZ_CP192034.1"/>
</dbReference>
<dbReference type="GO" id="GO:0006508">
    <property type="term" value="P:proteolysis"/>
    <property type="evidence" value="ECO:0007669"/>
    <property type="project" value="UniProtKB-KW"/>
</dbReference>
<keyword evidence="1" id="KW-0812">Transmembrane</keyword>
<keyword evidence="2" id="KW-0378">Hydrolase</keyword>
<reference evidence="2 3" key="1">
    <citation type="submission" date="2020-07" db="EMBL/GenBank/DDBJ databases">
        <title>Sequencing the genomes of 1000 actinobacteria strains.</title>
        <authorList>
            <person name="Klenk H.-P."/>
        </authorList>
    </citation>
    <scope>NUCLEOTIDE SEQUENCE [LARGE SCALE GENOMIC DNA]</scope>
    <source>
        <strain evidence="2 3">DSM 45763</strain>
    </source>
</reference>
<evidence type="ECO:0000313" key="2">
    <source>
        <dbReference type="EMBL" id="NYF42245.1"/>
    </source>
</evidence>
<gene>
    <name evidence="2" type="ORF">HDA43_004446</name>
</gene>
<feature type="transmembrane region" description="Helical" evidence="1">
    <location>
        <begin position="12"/>
        <end position="31"/>
    </location>
</feature>
<accession>A0A852V842</accession>
<dbReference type="Pfam" id="PF14019">
    <property type="entry name" value="DUF4235"/>
    <property type="match status" value="1"/>
</dbReference>
<keyword evidence="1" id="KW-1133">Transmembrane helix</keyword>
<keyword evidence="1" id="KW-0472">Membrane</keyword>
<proteinExistence type="predicted"/>
<keyword evidence="2" id="KW-0645">Protease</keyword>
<evidence type="ECO:0000256" key="1">
    <source>
        <dbReference type="SAM" id="Phobius"/>
    </source>
</evidence>
<sequence length="83" mass="8525">MSKIVSKGTGAVTGLVGGAVAGAIFKQVWKLASGKDETPDPTSDQYGWKEILVAAAIQGAIFGVVKAVIDRTATGKIHRATGR</sequence>
<comment type="caution">
    <text evidence="2">The sequence shown here is derived from an EMBL/GenBank/DDBJ whole genome shotgun (WGS) entry which is preliminary data.</text>
</comment>
<keyword evidence="3" id="KW-1185">Reference proteome</keyword>
<evidence type="ECO:0000313" key="3">
    <source>
        <dbReference type="Proteomes" id="UP000576393"/>
    </source>
</evidence>
<dbReference type="Proteomes" id="UP000576393">
    <property type="component" value="Unassembled WGS sequence"/>
</dbReference>
<protein>
    <submittedName>
        <fullName evidence="2">Membrane associated rhomboid family serine protease</fullName>
    </submittedName>
</protein>
<feature type="transmembrane region" description="Helical" evidence="1">
    <location>
        <begin position="51"/>
        <end position="69"/>
    </location>
</feature>
<name>A0A852V842_9ACTN</name>
<dbReference type="GO" id="GO:0008233">
    <property type="term" value="F:peptidase activity"/>
    <property type="evidence" value="ECO:0007669"/>
    <property type="project" value="UniProtKB-KW"/>
</dbReference>
<dbReference type="EMBL" id="JACCCO010000002">
    <property type="protein sequence ID" value="NYF42245.1"/>
    <property type="molecule type" value="Genomic_DNA"/>
</dbReference>
<dbReference type="InterPro" id="IPR025329">
    <property type="entry name" value="DUF4235"/>
</dbReference>
<organism evidence="2 3">
    <name type="scientific">Streptosporangium sandarakinum</name>
    <dbReference type="NCBI Taxonomy" id="1260955"/>
    <lineage>
        <taxon>Bacteria</taxon>
        <taxon>Bacillati</taxon>
        <taxon>Actinomycetota</taxon>
        <taxon>Actinomycetes</taxon>
        <taxon>Streptosporangiales</taxon>
        <taxon>Streptosporangiaceae</taxon>
        <taxon>Streptosporangium</taxon>
    </lineage>
</organism>
<dbReference type="AlphaFoldDB" id="A0A852V842"/>